<evidence type="ECO:0000313" key="1">
    <source>
        <dbReference type="EMBL" id="MBC8533359.1"/>
    </source>
</evidence>
<comment type="caution">
    <text evidence="1">The sequence shown here is derived from an EMBL/GenBank/DDBJ whole genome shotgun (WGS) entry which is preliminary data.</text>
</comment>
<dbReference type="RefSeq" id="WP_249318710.1">
    <property type="nucleotide sequence ID" value="NZ_JACRSN010000005.1"/>
</dbReference>
<dbReference type="Proteomes" id="UP000651482">
    <property type="component" value="Unassembled WGS sequence"/>
</dbReference>
<keyword evidence="2" id="KW-1185">Reference proteome</keyword>
<name>A0A926HR36_9FIRM</name>
<proteinExistence type="predicted"/>
<organism evidence="1 2">
    <name type="scientific">Yeguia hominis</name>
    <dbReference type="NCBI Taxonomy" id="2763662"/>
    <lineage>
        <taxon>Bacteria</taxon>
        <taxon>Bacillati</taxon>
        <taxon>Bacillota</taxon>
        <taxon>Clostridia</taxon>
        <taxon>Eubacteriales</taxon>
        <taxon>Yeguiaceae</taxon>
        <taxon>Yeguia</taxon>
    </lineage>
</organism>
<dbReference type="AlphaFoldDB" id="A0A926HR36"/>
<sequence length="61" mass="6899">MLGFPAFLEAGDALKIQKSPEKHGQWDAFSRKAGEIPDFSLQKRAQVIQCFYLCGLPVRFL</sequence>
<protein>
    <submittedName>
        <fullName evidence="1">Uncharacterized protein</fullName>
    </submittedName>
</protein>
<accession>A0A926HR36</accession>
<gene>
    <name evidence="1" type="ORF">IAG03_04930</name>
</gene>
<evidence type="ECO:0000313" key="2">
    <source>
        <dbReference type="Proteomes" id="UP000651482"/>
    </source>
</evidence>
<reference evidence="1" key="1">
    <citation type="submission" date="2020-08" db="EMBL/GenBank/DDBJ databases">
        <title>Genome public.</title>
        <authorList>
            <person name="Liu C."/>
            <person name="Sun Q."/>
        </authorList>
    </citation>
    <scope>NUCLEOTIDE SEQUENCE</scope>
    <source>
        <strain evidence="1">NSJ-40</strain>
    </source>
</reference>
<dbReference type="EMBL" id="JACRSN010000005">
    <property type="protein sequence ID" value="MBC8533359.1"/>
    <property type="molecule type" value="Genomic_DNA"/>
</dbReference>